<evidence type="ECO:0000256" key="7">
    <source>
        <dbReference type="ARBA" id="ARBA00023136"/>
    </source>
</evidence>
<keyword evidence="10" id="KW-0325">Glycoprotein</keyword>
<keyword evidence="8" id="KW-1015">Disulfide bond</keyword>
<feature type="transmembrane region" description="Helical" evidence="13">
    <location>
        <begin position="82"/>
        <end position="106"/>
    </location>
</feature>
<feature type="transmembrane region" description="Helical" evidence="13">
    <location>
        <begin position="212"/>
        <end position="235"/>
    </location>
</feature>
<keyword evidence="16" id="KW-1185">Reference proteome</keyword>
<evidence type="ECO:0000313" key="15">
    <source>
        <dbReference type="EMBL" id="KAB7505214.1"/>
    </source>
</evidence>
<comment type="subcellular location">
    <subcellularLocation>
        <location evidence="1">Cell membrane</location>
        <topology evidence="1">Multi-pass membrane protein</topology>
    </subcellularLocation>
</comment>
<sequence>MILSTINKALNESDIDCEPYCLDTIRNLSTTPEPYIQHTERPEIYLVPIVFALIFILGATGNGALVYFFIRYPHMRNPPNTYIISLALGDLMVVVFCVPFISTIYTTRSWPFGELICRLQETVRDLSVGVTVFTLTALSSERYFAIAKPVTRRAGATHSALTNIAAIWVASGGLALPAAIFSHVRYFPISDGDTIAVCYPFPDWLGEFYPKIIVIVKFLIFYLIPLSAIGIFYCLMARHLVATTIALPGEAFHQRHRATQMAARRKVAKMVLAFVFIFALCFMPNHVFLLWFYFNPNSRDDFNNFWNAFRITGFCLGFINSCINPVTLYCISGTFRKYFNHHLFCDLCGKVTVTQQSFTRLRYHSSGAGLTSRTDQIDMSILNGPEKQTL</sequence>
<dbReference type="InterPro" id="IPR017452">
    <property type="entry name" value="GPCR_Rhodpsn_7TM"/>
</dbReference>
<evidence type="ECO:0000256" key="3">
    <source>
        <dbReference type="ARBA" id="ARBA00022475"/>
    </source>
</evidence>
<dbReference type="InterPro" id="IPR000276">
    <property type="entry name" value="GPCR_Rhodpsn"/>
</dbReference>
<dbReference type="PANTHER" id="PTHR45695">
    <property type="entry name" value="LEUCOKININ RECEPTOR-RELATED"/>
    <property type="match status" value="1"/>
</dbReference>
<dbReference type="AlphaFoldDB" id="A0A5N5TEW5"/>
<organism evidence="15 16">
    <name type="scientific">Armadillidium nasatum</name>
    <dbReference type="NCBI Taxonomy" id="96803"/>
    <lineage>
        <taxon>Eukaryota</taxon>
        <taxon>Metazoa</taxon>
        <taxon>Ecdysozoa</taxon>
        <taxon>Arthropoda</taxon>
        <taxon>Crustacea</taxon>
        <taxon>Multicrustacea</taxon>
        <taxon>Malacostraca</taxon>
        <taxon>Eumalacostraca</taxon>
        <taxon>Peracarida</taxon>
        <taxon>Isopoda</taxon>
        <taxon>Oniscidea</taxon>
        <taxon>Crinocheta</taxon>
        <taxon>Armadillidiidae</taxon>
        <taxon>Armadillidium</taxon>
    </lineage>
</organism>
<keyword evidence="6 12" id="KW-0297">G-protein coupled receptor</keyword>
<dbReference type="Pfam" id="PF00001">
    <property type="entry name" value="7tm_1"/>
    <property type="match status" value="1"/>
</dbReference>
<feature type="transmembrane region" description="Helical" evidence="13">
    <location>
        <begin position="271"/>
        <end position="294"/>
    </location>
</feature>
<feature type="domain" description="G-protein coupled receptors family 1 profile" evidence="14">
    <location>
        <begin position="61"/>
        <end position="328"/>
    </location>
</feature>
<feature type="transmembrane region" description="Helical" evidence="13">
    <location>
        <begin position="165"/>
        <end position="184"/>
    </location>
</feature>
<dbReference type="GO" id="GO:0008188">
    <property type="term" value="F:neuropeptide receptor activity"/>
    <property type="evidence" value="ECO:0007669"/>
    <property type="project" value="TreeGrafter"/>
</dbReference>
<comment type="caution">
    <text evidence="15">The sequence shown here is derived from an EMBL/GenBank/DDBJ whole genome shotgun (WGS) entry which is preliminary data.</text>
</comment>
<dbReference type="PANTHER" id="PTHR45695:SF26">
    <property type="entry name" value="NEUROPEPTIDE CCHAMIDE-1 RECEPTOR"/>
    <property type="match status" value="1"/>
</dbReference>
<feature type="transmembrane region" description="Helical" evidence="13">
    <location>
        <begin position="44"/>
        <end position="70"/>
    </location>
</feature>
<evidence type="ECO:0000256" key="13">
    <source>
        <dbReference type="SAM" id="Phobius"/>
    </source>
</evidence>
<name>A0A5N5TEW5_9CRUS</name>
<feature type="transmembrane region" description="Helical" evidence="13">
    <location>
        <begin position="126"/>
        <end position="144"/>
    </location>
</feature>
<dbReference type="SUPFAM" id="SSF81321">
    <property type="entry name" value="Family A G protein-coupled receptor-like"/>
    <property type="match status" value="1"/>
</dbReference>
<evidence type="ECO:0000256" key="4">
    <source>
        <dbReference type="ARBA" id="ARBA00022692"/>
    </source>
</evidence>
<dbReference type="Gene3D" id="1.20.1070.10">
    <property type="entry name" value="Rhodopsin 7-helix transmembrane proteins"/>
    <property type="match status" value="1"/>
</dbReference>
<proteinExistence type="inferred from homology"/>
<dbReference type="GO" id="GO:0005886">
    <property type="term" value="C:plasma membrane"/>
    <property type="evidence" value="ECO:0007669"/>
    <property type="project" value="UniProtKB-SubCell"/>
</dbReference>
<feature type="transmembrane region" description="Helical" evidence="13">
    <location>
        <begin position="306"/>
        <end position="331"/>
    </location>
</feature>
<dbReference type="Proteomes" id="UP000326759">
    <property type="component" value="Unassembled WGS sequence"/>
</dbReference>
<keyword evidence="4 12" id="KW-0812">Transmembrane</keyword>
<accession>A0A5N5TEW5</accession>
<evidence type="ECO:0000256" key="12">
    <source>
        <dbReference type="RuleBase" id="RU000688"/>
    </source>
</evidence>
<dbReference type="OrthoDB" id="10049706at2759"/>
<evidence type="ECO:0000259" key="14">
    <source>
        <dbReference type="PROSITE" id="PS50262"/>
    </source>
</evidence>
<keyword evidence="9 12" id="KW-0675">Receptor</keyword>
<dbReference type="InterPro" id="IPR001556">
    <property type="entry name" value="Bombsn_rcpt-like"/>
</dbReference>
<evidence type="ECO:0000256" key="9">
    <source>
        <dbReference type="ARBA" id="ARBA00023170"/>
    </source>
</evidence>
<evidence type="ECO:0000256" key="2">
    <source>
        <dbReference type="ARBA" id="ARBA00010663"/>
    </source>
</evidence>
<dbReference type="EMBL" id="SEYY01001602">
    <property type="protein sequence ID" value="KAB7505214.1"/>
    <property type="molecule type" value="Genomic_DNA"/>
</dbReference>
<evidence type="ECO:0000256" key="11">
    <source>
        <dbReference type="ARBA" id="ARBA00023224"/>
    </source>
</evidence>
<keyword evidence="5 13" id="KW-1133">Transmembrane helix</keyword>
<comment type="similarity">
    <text evidence="2 12">Belongs to the G-protein coupled receptor 1 family.</text>
</comment>
<dbReference type="PRINTS" id="PR00237">
    <property type="entry name" value="GPCRRHODOPSN"/>
</dbReference>
<keyword evidence="3" id="KW-1003">Cell membrane</keyword>
<protein>
    <submittedName>
        <fullName evidence="15">Neuropeptide CCHamide-1 receptor</fullName>
    </submittedName>
</protein>
<evidence type="ECO:0000256" key="6">
    <source>
        <dbReference type="ARBA" id="ARBA00023040"/>
    </source>
</evidence>
<evidence type="ECO:0000256" key="1">
    <source>
        <dbReference type="ARBA" id="ARBA00004651"/>
    </source>
</evidence>
<evidence type="ECO:0000256" key="8">
    <source>
        <dbReference type="ARBA" id="ARBA00023157"/>
    </source>
</evidence>
<dbReference type="PROSITE" id="PS00237">
    <property type="entry name" value="G_PROTEIN_RECEP_F1_1"/>
    <property type="match status" value="1"/>
</dbReference>
<keyword evidence="11 12" id="KW-0807">Transducer</keyword>
<evidence type="ECO:0000256" key="10">
    <source>
        <dbReference type="ARBA" id="ARBA00023180"/>
    </source>
</evidence>
<keyword evidence="7 13" id="KW-0472">Membrane</keyword>
<dbReference type="PROSITE" id="PS50262">
    <property type="entry name" value="G_PROTEIN_RECEP_F1_2"/>
    <property type="match status" value="1"/>
</dbReference>
<dbReference type="PRINTS" id="PR00358">
    <property type="entry name" value="BOMBESINR"/>
</dbReference>
<evidence type="ECO:0000256" key="5">
    <source>
        <dbReference type="ARBA" id="ARBA00022989"/>
    </source>
</evidence>
<evidence type="ECO:0000313" key="16">
    <source>
        <dbReference type="Proteomes" id="UP000326759"/>
    </source>
</evidence>
<gene>
    <name evidence="15" type="primary">CCHa1-R_1</name>
    <name evidence="15" type="ORF">Anas_08287</name>
</gene>
<reference evidence="15 16" key="1">
    <citation type="journal article" date="2019" name="PLoS Biol.">
        <title>Sex chromosomes control vertical transmission of feminizing Wolbachia symbionts in an isopod.</title>
        <authorList>
            <person name="Becking T."/>
            <person name="Chebbi M.A."/>
            <person name="Giraud I."/>
            <person name="Moumen B."/>
            <person name="Laverre T."/>
            <person name="Caubet Y."/>
            <person name="Peccoud J."/>
            <person name="Gilbert C."/>
            <person name="Cordaux R."/>
        </authorList>
    </citation>
    <scope>NUCLEOTIDE SEQUENCE [LARGE SCALE GENOMIC DNA]</scope>
    <source>
        <strain evidence="15">ANa2</strain>
        <tissue evidence="15">Whole body excluding digestive tract and cuticle</tissue>
    </source>
</reference>